<dbReference type="Proteomes" id="UP000652761">
    <property type="component" value="Unassembled WGS sequence"/>
</dbReference>
<evidence type="ECO:0000313" key="3">
    <source>
        <dbReference type="Proteomes" id="UP000652761"/>
    </source>
</evidence>
<organism evidence="2 3">
    <name type="scientific">Colocasia esculenta</name>
    <name type="common">Wild taro</name>
    <name type="synonym">Arum esculentum</name>
    <dbReference type="NCBI Taxonomy" id="4460"/>
    <lineage>
        <taxon>Eukaryota</taxon>
        <taxon>Viridiplantae</taxon>
        <taxon>Streptophyta</taxon>
        <taxon>Embryophyta</taxon>
        <taxon>Tracheophyta</taxon>
        <taxon>Spermatophyta</taxon>
        <taxon>Magnoliopsida</taxon>
        <taxon>Liliopsida</taxon>
        <taxon>Araceae</taxon>
        <taxon>Aroideae</taxon>
        <taxon>Colocasieae</taxon>
        <taxon>Colocasia</taxon>
    </lineage>
</organism>
<sequence length="97" mass="11203">GDTTCRKDTAAVPVATLHPVYKLSGDRIKWSPGGRGSDRWRRRPPAAFKLEEINGEEGRRQPAPLHGPCRLPGRRDPVRRPRLLRRLHHRLRRPVHQ</sequence>
<gene>
    <name evidence="2" type="ORF">Taro_054107</name>
</gene>
<feature type="compositionally biased region" description="Basic residues" evidence="1">
    <location>
        <begin position="80"/>
        <end position="97"/>
    </location>
</feature>
<reference evidence="2" key="1">
    <citation type="submission" date="2017-07" db="EMBL/GenBank/DDBJ databases">
        <title>Taro Niue Genome Assembly and Annotation.</title>
        <authorList>
            <person name="Atibalentja N."/>
            <person name="Keating K."/>
            <person name="Fields C.J."/>
        </authorList>
    </citation>
    <scope>NUCLEOTIDE SEQUENCE</scope>
    <source>
        <strain evidence="2">Niue_2</strain>
        <tissue evidence="2">Leaf</tissue>
    </source>
</reference>
<evidence type="ECO:0000313" key="2">
    <source>
        <dbReference type="EMBL" id="MQM21076.1"/>
    </source>
</evidence>
<feature type="region of interest" description="Disordered" evidence="1">
    <location>
        <begin position="53"/>
        <end position="97"/>
    </location>
</feature>
<protein>
    <submittedName>
        <fullName evidence="2">Uncharacterized protein</fullName>
    </submittedName>
</protein>
<dbReference type="AlphaFoldDB" id="A0A843XP20"/>
<dbReference type="EMBL" id="NMUH01010571">
    <property type="protein sequence ID" value="MQM21076.1"/>
    <property type="molecule type" value="Genomic_DNA"/>
</dbReference>
<evidence type="ECO:0000256" key="1">
    <source>
        <dbReference type="SAM" id="MobiDB-lite"/>
    </source>
</evidence>
<keyword evidence="3" id="KW-1185">Reference proteome</keyword>
<comment type="caution">
    <text evidence="2">The sequence shown here is derived from an EMBL/GenBank/DDBJ whole genome shotgun (WGS) entry which is preliminary data.</text>
</comment>
<feature type="non-terminal residue" evidence="2">
    <location>
        <position position="1"/>
    </location>
</feature>
<accession>A0A843XP20</accession>
<proteinExistence type="predicted"/>
<name>A0A843XP20_COLES</name>